<dbReference type="eggNOG" id="ENOG502T09I">
    <property type="taxonomic scope" value="Eukaryota"/>
</dbReference>
<dbReference type="Proteomes" id="UP000016923">
    <property type="component" value="Unassembled WGS sequence"/>
</dbReference>
<feature type="compositionally biased region" description="Polar residues" evidence="1">
    <location>
        <begin position="135"/>
        <end position="151"/>
    </location>
</feature>
<dbReference type="HOGENOM" id="CLU_010895_0_0_1"/>
<accession>S3C8L7</accession>
<feature type="region of interest" description="Disordered" evidence="1">
    <location>
        <begin position="115"/>
        <end position="155"/>
    </location>
</feature>
<evidence type="ECO:0008006" key="4">
    <source>
        <dbReference type="Google" id="ProtNLM"/>
    </source>
</evidence>
<feature type="region of interest" description="Disordered" evidence="1">
    <location>
        <begin position="1046"/>
        <end position="1066"/>
    </location>
</feature>
<dbReference type="OMA" id="FSWLQFC"/>
<dbReference type="VEuPathDB" id="FungiDB:F503_08773"/>
<dbReference type="AlphaFoldDB" id="S3C8L7"/>
<keyword evidence="3" id="KW-1185">Reference proteome</keyword>
<protein>
    <recommendedName>
        <fullName evidence="4">Pentatricopeptide repeat protein</fullName>
    </recommendedName>
</protein>
<proteinExistence type="predicted"/>
<sequence length="1101" mass="120893">MSPPGPPVPVPSKAAIRALRGLVLGTTCSLALVGEDRRRRINAANSAIRNARTIRSASRYNAGGGAFAIALEEESLAIEPSVVSWKHIEDDVRSTIMSTLQPEDNIHYHKISSTKIMTANPDNNRAVAPDRKTETGQSSSPSLRDGSSISQPPRLHAMAPPMRRLIPKQVPSIADKAQEYQSRTQAIEPVGPPEKTQYPTKPRQKTEDETAIKALLATLNMACKEATLTQASGSKDKPQPSKDVPDAAESSFLIPETGAGIDLFVNRFSRTVARFVELLSASTSTRTADELVNAGMPLLDCLFALGHQPSVKAVYAAITQYPGSIFKFSYWYIRRLEKDGYHGLLVSSFLARPPLPESLPNWLAYFNLCDRVVEATRLNYNQDSDKVLRTLLATRPRTSRLKTPWVTDLIYGHWERTKSFQEARTLFDDLTKLTDQPLSEVVNHADAAYRVMIQISFQAGELVAAQSLFDDLAAIQPSSKGDIRILGLFALEKANQGDWEGVQALFQTALDATESKSESDRQEKSFASDAERVIVPIIKQHIKDHTIAETEAFLKMCINDMGIPISRELVTLLANEYGALRDARTFISWLWYCANAGFTVDAAFSNAILQNCRKNWKFSFRDLRTIYRKLKVLSPNFEDKVTQTIMTHAAISDAKHIGRAVKGRVLSLRIQQQPKQQDLAPPELAKSRRNQHYLDEDDLFVAMKQEFTSGFPAKAVRIYKHAMRGGMPPSPKCLALAVSAAVRSGKEIKKQQQQQQSLHGNENARAQYHVASDPFSEPVGSEFDVAIDLIKSAHQAGQDIGDATAYLAIAYIDSIPCRVNHGHEDEYHHRGKSSVATAVKAILARLGAHNYNISGLALNRAAFFLYKSSHLRGALALAKSAAYAPVADGGGGGLLGYNTYNFSILVAVYARLADAEGIRTATEGATKAGALDSAMAYKTMKQSRRRLINALSECNALEELAGSGISSPAHHFHDADAKRVRRKHATAALREVENAMGLARKARQKLATDRVQVESEAIEIMQQAAEAAGCKPVDFNEIPYLRRDTRAAAQAAGQPSPKAEDKDWPTIKRTGDWDLRYIAVAGHRSHTANGEDAAAQGVASQ</sequence>
<dbReference type="OrthoDB" id="185373at2759"/>
<name>S3C8L7_OPHP1</name>
<organism evidence="2 3">
    <name type="scientific">Ophiostoma piceae (strain UAMH 11346)</name>
    <name type="common">Sap stain fungus</name>
    <dbReference type="NCBI Taxonomy" id="1262450"/>
    <lineage>
        <taxon>Eukaryota</taxon>
        <taxon>Fungi</taxon>
        <taxon>Dikarya</taxon>
        <taxon>Ascomycota</taxon>
        <taxon>Pezizomycotina</taxon>
        <taxon>Sordariomycetes</taxon>
        <taxon>Sordariomycetidae</taxon>
        <taxon>Ophiostomatales</taxon>
        <taxon>Ophiostomataceae</taxon>
        <taxon>Ophiostoma</taxon>
    </lineage>
</organism>
<evidence type="ECO:0000313" key="2">
    <source>
        <dbReference type="EMBL" id="EPE02548.1"/>
    </source>
</evidence>
<evidence type="ECO:0000256" key="1">
    <source>
        <dbReference type="SAM" id="MobiDB-lite"/>
    </source>
</evidence>
<evidence type="ECO:0000313" key="3">
    <source>
        <dbReference type="Proteomes" id="UP000016923"/>
    </source>
</evidence>
<dbReference type="STRING" id="1262450.S3C8L7"/>
<feature type="region of interest" description="Disordered" evidence="1">
    <location>
        <begin position="182"/>
        <end position="207"/>
    </location>
</feature>
<reference evidence="2 3" key="1">
    <citation type="journal article" date="2013" name="BMC Genomics">
        <title>The genome and transcriptome of the pine saprophyte Ophiostoma piceae, and a comparison with the bark beetle-associated pine pathogen Grosmannia clavigera.</title>
        <authorList>
            <person name="Haridas S."/>
            <person name="Wang Y."/>
            <person name="Lim L."/>
            <person name="Massoumi Alamouti S."/>
            <person name="Jackman S."/>
            <person name="Docking R."/>
            <person name="Robertson G."/>
            <person name="Birol I."/>
            <person name="Bohlmann J."/>
            <person name="Breuil C."/>
        </authorList>
    </citation>
    <scope>NUCLEOTIDE SEQUENCE [LARGE SCALE GENOMIC DNA]</scope>
    <source>
        <strain evidence="2 3">UAMH 11346</strain>
    </source>
</reference>
<dbReference type="EMBL" id="KE148177">
    <property type="protein sequence ID" value="EPE02548.1"/>
    <property type="molecule type" value="Genomic_DNA"/>
</dbReference>
<gene>
    <name evidence="2" type="ORF">F503_08773</name>
</gene>